<feature type="transmembrane region" description="Helical" evidence="12">
    <location>
        <begin position="608"/>
        <end position="630"/>
    </location>
</feature>
<dbReference type="PANTHER" id="PTHR43867:SF5">
    <property type="entry name" value="GLUCANS BIOSYNTHESIS GLUCOSYLTRANSFERASE H"/>
    <property type="match status" value="1"/>
</dbReference>
<comment type="caution">
    <text evidence="14">The sequence shown here is derived from an EMBL/GenBank/DDBJ whole genome shotgun (WGS) entry which is preliminary data.</text>
</comment>
<accession>A0ABV9NMI0</accession>
<feature type="transmembrane region" description="Helical" evidence="12">
    <location>
        <begin position="531"/>
        <end position="552"/>
    </location>
</feature>
<evidence type="ECO:0000256" key="1">
    <source>
        <dbReference type="ARBA" id="ARBA00004429"/>
    </source>
</evidence>
<evidence type="ECO:0000256" key="7">
    <source>
        <dbReference type="ARBA" id="ARBA00022676"/>
    </source>
</evidence>
<keyword evidence="8 14" id="KW-0808">Transferase</keyword>
<comment type="subcellular location">
    <subcellularLocation>
        <location evidence="1">Cell inner membrane</location>
        <topology evidence="1">Multi-pass membrane protein</topology>
    </subcellularLocation>
</comment>
<evidence type="ECO:0000313" key="15">
    <source>
        <dbReference type="Proteomes" id="UP001595892"/>
    </source>
</evidence>
<evidence type="ECO:0000256" key="4">
    <source>
        <dbReference type="ARBA" id="ARBA00020585"/>
    </source>
</evidence>
<dbReference type="Proteomes" id="UP001595892">
    <property type="component" value="Unassembled WGS sequence"/>
</dbReference>
<evidence type="ECO:0000256" key="6">
    <source>
        <dbReference type="ARBA" id="ARBA00022519"/>
    </source>
</evidence>
<name>A0ABV9NMI0_9GAMM</name>
<dbReference type="InterPro" id="IPR050321">
    <property type="entry name" value="Glycosyltr_2/OpgH_subfam"/>
</dbReference>
<dbReference type="RefSeq" id="WP_377004667.1">
    <property type="nucleotide sequence ID" value="NZ_JBHSGG010000030.1"/>
</dbReference>
<organism evidence="14 15">
    <name type="scientific">Coralloluteibacterium thermophilum</name>
    <dbReference type="NCBI Taxonomy" id="2707049"/>
    <lineage>
        <taxon>Bacteria</taxon>
        <taxon>Pseudomonadati</taxon>
        <taxon>Pseudomonadota</taxon>
        <taxon>Gammaproteobacteria</taxon>
        <taxon>Lysobacterales</taxon>
        <taxon>Lysobacteraceae</taxon>
        <taxon>Coralloluteibacterium</taxon>
    </lineage>
</organism>
<evidence type="ECO:0000256" key="12">
    <source>
        <dbReference type="SAM" id="Phobius"/>
    </source>
</evidence>
<proteinExistence type="inferred from homology"/>
<dbReference type="CDD" id="cd04191">
    <property type="entry name" value="Glucan_BSP_MdoH"/>
    <property type="match status" value="1"/>
</dbReference>
<feature type="transmembrane region" description="Helical" evidence="12">
    <location>
        <begin position="89"/>
        <end position="110"/>
    </location>
</feature>
<dbReference type="Gene3D" id="3.90.550.10">
    <property type="entry name" value="Spore Coat Polysaccharide Biosynthesis Protein SpsA, Chain A"/>
    <property type="match status" value="1"/>
</dbReference>
<dbReference type="InterPro" id="IPR001173">
    <property type="entry name" value="Glyco_trans_2-like"/>
</dbReference>
<dbReference type="Pfam" id="PF13632">
    <property type="entry name" value="Glyco_trans_2_3"/>
    <property type="match status" value="1"/>
</dbReference>
<evidence type="ECO:0000313" key="14">
    <source>
        <dbReference type="EMBL" id="MFC4728634.1"/>
    </source>
</evidence>
<evidence type="ECO:0000259" key="13">
    <source>
        <dbReference type="Pfam" id="PF13632"/>
    </source>
</evidence>
<dbReference type="EMBL" id="JBHSGG010000030">
    <property type="protein sequence ID" value="MFC4728634.1"/>
    <property type="molecule type" value="Genomic_DNA"/>
</dbReference>
<dbReference type="GO" id="GO:0016757">
    <property type="term" value="F:glycosyltransferase activity"/>
    <property type="evidence" value="ECO:0007669"/>
    <property type="project" value="UniProtKB-KW"/>
</dbReference>
<dbReference type="PANTHER" id="PTHR43867">
    <property type="entry name" value="CELLULOSE SYNTHASE CATALYTIC SUBUNIT A [UDP-FORMING]"/>
    <property type="match status" value="1"/>
</dbReference>
<sequence>MSDSSATDVARELRTRLAAAPDLAPVLAEDAAGRPRLATAPPLARASMAPSAWPLRTVWRAPFSDAGKPVMDSPDPRGRWQTAARLRRTALTLIVLLQTAWGIAAMAQALPYGGRQPLELGVLAMFGVLFLWVSAGFWSAIAGFFLTLVGGDGLSMSKAGHESGPIDPAARTAIVMPICNEDVARVFAGLRATYRSVAEAGVLEHFDFYVLSDTGNADARVAELEAWRRMCAELGAHGRLHYRWRRHHIKKKSGNVADFCRRWGRNYRYMVVLDADSIMTGDCLATLVRMMEARPNAGIIQSVPHPMGRDTFYARAQQFASRVYGPLFTAGLCFWQLGESHFWGHNAIIRVEPFMKHCALGRLSGRGFLSGEIMSHDFCEAALIRRAGWAVWIAYDLEGSYEELPPNLLDELGRDKRWAGGNLRNMRLFFTRGIFSAHRVMFLIGALAYVSSPLWLLFLAISTGMLAHQILAVPVYFTEPNQLYPEWPEWNATAAISLFTATMILLFAPKLLALLMVAFRRSREYGGRARLALSILVETVFAALLAPVRMLFHTQFVIATLLNIKGSWTSPARDDAATPWGTAIRRHLPHTAIGLAWMAFAIWLSPALALWLIPVAGALIVSIPISVLSSSARLGRTARRAGLFLIPEETRPPKELGWMREALDEAAQRPMPGFADAVEDPVVNAMHCAAAGARRRGLDAPERRLPDRVAQAAAAPLDGLPPRVRGELLGDPGALWHLHRLRRPLAQADAVPADAGR</sequence>
<evidence type="ECO:0000256" key="3">
    <source>
        <dbReference type="ARBA" id="ARBA00009337"/>
    </source>
</evidence>
<feature type="transmembrane region" description="Helical" evidence="12">
    <location>
        <begin position="122"/>
        <end position="149"/>
    </location>
</feature>
<keyword evidence="15" id="KW-1185">Reference proteome</keyword>
<dbReference type="NCBIfam" id="NF003962">
    <property type="entry name" value="PRK05454.2-5"/>
    <property type="match status" value="1"/>
</dbReference>
<keyword evidence="5" id="KW-1003">Cell membrane</keyword>
<comment type="similarity">
    <text evidence="3">Belongs to the glycosyltransferase 2 family. OpgH subfamily.</text>
</comment>
<keyword evidence="9 12" id="KW-0812">Transmembrane</keyword>
<dbReference type="InterPro" id="IPR029044">
    <property type="entry name" value="Nucleotide-diphossugar_trans"/>
</dbReference>
<evidence type="ECO:0000256" key="5">
    <source>
        <dbReference type="ARBA" id="ARBA00022475"/>
    </source>
</evidence>
<dbReference type="NCBIfam" id="NF003958">
    <property type="entry name" value="PRK05454.2-1"/>
    <property type="match status" value="1"/>
</dbReference>
<keyword evidence="11 12" id="KW-0472">Membrane</keyword>
<keyword evidence="10 12" id="KW-1133">Transmembrane helix</keyword>
<feature type="domain" description="Glycosyltransferase 2-like" evidence="13">
    <location>
        <begin position="271"/>
        <end position="470"/>
    </location>
</feature>
<feature type="transmembrane region" description="Helical" evidence="12">
    <location>
        <begin position="440"/>
        <end position="461"/>
    </location>
</feature>
<dbReference type="SUPFAM" id="SSF53448">
    <property type="entry name" value="Nucleotide-diphospho-sugar transferases"/>
    <property type="match status" value="1"/>
</dbReference>
<comment type="pathway">
    <text evidence="2">Glycan metabolism; osmoregulated periplasmic glucan (OPG) biosynthesis.</text>
</comment>
<reference evidence="15" key="1">
    <citation type="journal article" date="2019" name="Int. J. Syst. Evol. Microbiol.">
        <title>The Global Catalogue of Microorganisms (GCM) 10K type strain sequencing project: providing services to taxonomists for standard genome sequencing and annotation.</title>
        <authorList>
            <consortium name="The Broad Institute Genomics Platform"/>
            <consortium name="The Broad Institute Genome Sequencing Center for Infectious Disease"/>
            <person name="Wu L."/>
            <person name="Ma J."/>
        </authorList>
    </citation>
    <scope>NUCLEOTIDE SEQUENCE [LARGE SCALE GENOMIC DNA]</scope>
    <source>
        <strain evidence="15">CGMCC 1.13574</strain>
    </source>
</reference>
<protein>
    <recommendedName>
        <fullName evidence="4">Glucans biosynthesis glucosyltransferase H</fullName>
    </recommendedName>
</protein>
<evidence type="ECO:0000256" key="11">
    <source>
        <dbReference type="ARBA" id="ARBA00023136"/>
    </source>
</evidence>
<evidence type="ECO:0000256" key="9">
    <source>
        <dbReference type="ARBA" id="ARBA00022692"/>
    </source>
</evidence>
<evidence type="ECO:0000256" key="8">
    <source>
        <dbReference type="ARBA" id="ARBA00022679"/>
    </source>
</evidence>
<gene>
    <name evidence="14" type="primary">mdoH</name>
    <name evidence="14" type="ORF">ACFO3Q_10685</name>
</gene>
<keyword evidence="7 14" id="KW-0328">Glycosyltransferase</keyword>
<feature type="transmembrane region" description="Helical" evidence="12">
    <location>
        <begin position="494"/>
        <end position="519"/>
    </location>
</feature>
<keyword evidence="6" id="KW-0997">Cell inner membrane</keyword>
<evidence type="ECO:0000256" key="2">
    <source>
        <dbReference type="ARBA" id="ARBA00005001"/>
    </source>
</evidence>
<evidence type="ECO:0000256" key="10">
    <source>
        <dbReference type="ARBA" id="ARBA00022989"/>
    </source>
</evidence>